<feature type="transmembrane region" description="Helical" evidence="2">
    <location>
        <begin position="146"/>
        <end position="169"/>
    </location>
</feature>
<feature type="region of interest" description="Disordered" evidence="1">
    <location>
        <begin position="91"/>
        <end position="133"/>
    </location>
</feature>
<gene>
    <name evidence="3" type="ORF">GHT06_007535</name>
</gene>
<evidence type="ECO:0000256" key="2">
    <source>
        <dbReference type="SAM" id="Phobius"/>
    </source>
</evidence>
<accession>A0AAD5PNQ0</accession>
<reference evidence="3" key="1">
    <citation type="submission" date="2022-05" db="EMBL/GenBank/DDBJ databases">
        <title>A multi-omics perspective on studying reproductive biology in Daphnia sinensis.</title>
        <authorList>
            <person name="Jia J."/>
        </authorList>
    </citation>
    <scope>NUCLEOTIDE SEQUENCE</scope>
    <source>
        <strain evidence="3">WSL</strain>
    </source>
</reference>
<organism evidence="3 4">
    <name type="scientific">Daphnia sinensis</name>
    <dbReference type="NCBI Taxonomy" id="1820382"/>
    <lineage>
        <taxon>Eukaryota</taxon>
        <taxon>Metazoa</taxon>
        <taxon>Ecdysozoa</taxon>
        <taxon>Arthropoda</taxon>
        <taxon>Crustacea</taxon>
        <taxon>Branchiopoda</taxon>
        <taxon>Diplostraca</taxon>
        <taxon>Cladocera</taxon>
        <taxon>Anomopoda</taxon>
        <taxon>Daphniidae</taxon>
        <taxon>Daphnia</taxon>
        <taxon>Daphnia similis group</taxon>
    </lineage>
</organism>
<keyword evidence="2" id="KW-1133">Transmembrane helix</keyword>
<keyword evidence="2" id="KW-0812">Transmembrane</keyword>
<evidence type="ECO:0000256" key="1">
    <source>
        <dbReference type="SAM" id="MobiDB-lite"/>
    </source>
</evidence>
<name>A0AAD5PNQ0_9CRUS</name>
<dbReference type="Proteomes" id="UP000820818">
    <property type="component" value="Unassembled WGS sequence"/>
</dbReference>
<keyword evidence="2" id="KW-0472">Membrane</keyword>
<feature type="compositionally biased region" description="Basic residues" evidence="1">
    <location>
        <begin position="115"/>
        <end position="126"/>
    </location>
</feature>
<keyword evidence="4" id="KW-1185">Reference proteome</keyword>
<comment type="caution">
    <text evidence="3">The sequence shown here is derived from an EMBL/GenBank/DDBJ whole genome shotgun (WGS) entry which is preliminary data.</text>
</comment>
<proteinExistence type="predicted"/>
<sequence length="182" mass="19930">MVGPALGQVPFDVIQTFSFMQKQRPRAKALAQWIHTHSPYKTVSAIPSPVGAAHAYDTVHLLALAVERARSTQGSRCARLPSKNCPLSPALCETTSPPSRRRATTLWTQPGPVRSRGRRRHTHPHPMNHPTPLHSVSLREQITDRLLRILGTYVLGFTGLIFLLTLASVSISTAANCSSTGR</sequence>
<protein>
    <submittedName>
        <fullName evidence="3">Uncharacterized protein</fullName>
    </submittedName>
</protein>
<dbReference type="AlphaFoldDB" id="A0AAD5PNQ0"/>
<evidence type="ECO:0000313" key="4">
    <source>
        <dbReference type="Proteomes" id="UP000820818"/>
    </source>
</evidence>
<dbReference type="EMBL" id="WJBH02000260">
    <property type="protein sequence ID" value="KAI9549825.1"/>
    <property type="molecule type" value="Genomic_DNA"/>
</dbReference>
<evidence type="ECO:0000313" key="3">
    <source>
        <dbReference type="EMBL" id="KAI9549825.1"/>
    </source>
</evidence>